<proteinExistence type="predicted"/>
<dbReference type="EMBL" id="BMAV01011392">
    <property type="protein sequence ID" value="GFY57199.1"/>
    <property type="molecule type" value="Genomic_DNA"/>
</dbReference>
<comment type="caution">
    <text evidence="1">The sequence shown here is derived from an EMBL/GenBank/DDBJ whole genome shotgun (WGS) entry which is preliminary data.</text>
</comment>
<organism evidence="1 2">
    <name type="scientific">Trichonephila inaurata madagascariensis</name>
    <dbReference type="NCBI Taxonomy" id="2747483"/>
    <lineage>
        <taxon>Eukaryota</taxon>
        <taxon>Metazoa</taxon>
        <taxon>Ecdysozoa</taxon>
        <taxon>Arthropoda</taxon>
        <taxon>Chelicerata</taxon>
        <taxon>Arachnida</taxon>
        <taxon>Araneae</taxon>
        <taxon>Araneomorphae</taxon>
        <taxon>Entelegynae</taxon>
        <taxon>Araneoidea</taxon>
        <taxon>Nephilidae</taxon>
        <taxon>Trichonephila</taxon>
        <taxon>Trichonephila inaurata</taxon>
    </lineage>
</organism>
<name>A0A8X7C9T7_9ARAC</name>
<sequence length="103" mass="11971">MKERNRARKTWQFSRNPNDKRVLNNIQNRLHRKIVAFQNKTWEDELHALNPDDGSQWEMSKELRSKKTPVFALNGRAGIAHTDSDKAEVIACSLEKHSSKITT</sequence>
<evidence type="ECO:0000313" key="2">
    <source>
        <dbReference type="Proteomes" id="UP000886998"/>
    </source>
</evidence>
<reference evidence="1" key="1">
    <citation type="submission" date="2020-08" db="EMBL/GenBank/DDBJ databases">
        <title>Multicomponent nature underlies the extraordinary mechanical properties of spider dragline silk.</title>
        <authorList>
            <person name="Kono N."/>
            <person name="Nakamura H."/>
            <person name="Mori M."/>
            <person name="Yoshida Y."/>
            <person name="Ohtoshi R."/>
            <person name="Malay A.D."/>
            <person name="Moran D.A.P."/>
            <person name="Tomita M."/>
            <person name="Numata K."/>
            <person name="Arakawa K."/>
        </authorList>
    </citation>
    <scope>NUCLEOTIDE SEQUENCE</scope>
</reference>
<accession>A0A8X7C9T7</accession>
<protein>
    <submittedName>
        <fullName evidence="1">Uncharacterized protein</fullName>
    </submittedName>
</protein>
<dbReference type="OrthoDB" id="410155at2759"/>
<dbReference type="Proteomes" id="UP000886998">
    <property type="component" value="Unassembled WGS sequence"/>
</dbReference>
<gene>
    <name evidence="1" type="ORF">TNIN_324331</name>
</gene>
<evidence type="ECO:0000313" key="1">
    <source>
        <dbReference type="EMBL" id="GFY57199.1"/>
    </source>
</evidence>
<keyword evidence="2" id="KW-1185">Reference proteome</keyword>
<dbReference type="AlphaFoldDB" id="A0A8X7C9T7"/>